<keyword evidence="2" id="KW-0472">Membrane</keyword>
<feature type="transmembrane region" description="Helical" evidence="2">
    <location>
        <begin position="79"/>
        <end position="101"/>
    </location>
</feature>
<sequence>MEQQQPHDLEVPSPPAADAPPANAAQPDQLNGGRTGGMGALGITLLVLGNLLYCLTAIPAYVIYALATRLSDESQLHPMTFWMSIGWIISFVAGWAAFYWLHRNGAARTGAAVFFGICVFWFGTSLLPLVIAW</sequence>
<protein>
    <submittedName>
        <fullName evidence="3">Uncharacterized protein</fullName>
    </submittedName>
</protein>
<dbReference type="Proteomes" id="UP000676885">
    <property type="component" value="Chromosome"/>
</dbReference>
<accession>A0A975M654</accession>
<keyword evidence="2" id="KW-0812">Transmembrane</keyword>
<keyword evidence="4" id="KW-1185">Reference proteome</keyword>
<reference evidence="3 4" key="1">
    <citation type="submission" date="2021-05" db="EMBL/GenBank/DDBJ databases">
        <title>Novel species in genus Arthrobacter.</title>
        <authorList>
            <person name="Zhang G."/>
        </authorList>
    </citation>
    <scope>NUCLEOTIDE SEQUENCE [LARGE SCALE GENOMIC DNA]</scope>
    <source>
        <strain evidence="4">zg-ZUI227</strain>
    </source>
</reference>
<feature type="transmembrane region" description="Helical" evidence="2">
    <location>
        <begin position="113"/>
        <end position="132"/>
    </location>
</feature>
<feature type="transmembrane region" description="Helical" evidence="2">
    <location>
        <begin position="40"/>
        <end position="67"/>
    </location>
</feature>
<gene>
    <name evidence="3" type="ORF">KKR91_03400</name>
</gene>
<dbReference type="AlphaFoldDB" id="A0A975M654"/>
<evidence type="ECO:0000313" key="4">
    <source>
        <dbReference type="Proteomes" id="UP000676885"/>
    </source>
</evidence>
<evidence type="ECO:0000313" key="3">
    <source>
        <dbReference type="EMBL" id="QWC10688.1"/>
    </source>
</evidence>
<keyword evidence="2" id="KW-1133">Transmembrane helix</keyword>
<organism evidence="3 4">
    <name type="scientific">Arthrobacter jiangjiafuii</name>
    <dbReference type="NCBI Taxonomy" id="2817475"/>
    <lineage>
        <taxon>Bacteria</taxon>
        <taxon>Bacillati</taxon>
        <taxon>Actinomycetota</taxon>
        <taxon>Actinomycetes</taxon>
        <taxon>Micrococcales</taxon>
        <taxon>Micrococcaceae</taxon>
        <taxon>Arthrobacter</taxon>
    </lineage>
</organism>
<dbReference type="KEGG" id="ajg:KKR91_03400"/>
<dbReference type="EMBL" id="CP076022">
    <property type="protein sequence ID" value="QWC10688.1"/>
    <property type="molecule type" value="Genomic_DNA"/>
</dbReference>
<evidence type="ECO:0000256" key="2">
    <source>
        <dbReference type="SAM" id="Phobius"/>
    </source>
</evidence>
<feature type="region of interest" description="Disordered" evidence="1">
    <location>
        <begin position="1"/>
        <end position="31"/>
    </location>
</feature>
<name>A0A975M654_9MICC</name>
<evidence type="ECO:0000256" key="1">
    <source>
        <dbReference type="SAM" id="MobiDB-lite"/>
    </source>
</evidence>
<feature type="compositionally biased region" description="Basic and acidic residues" evidence="1">
    <location>
        <begin position="1"/>
        <end position="10"/>
    </location>
</feature>
<proteinExistence type="predicted"/>
<dbReference type="RefSeq" id="WP_210229877.1">
    <property type="nucleotide sequence ID" value="NZ_CP076022.1"/>
</dbReference>